<reference evidence="3" key="2">
    <citation type="submission" date="2023-06" db="EMBL/GenBank/DDBJ databases">
        <authorList>
            <consortium name="Lawrence Berkeley National Laboratory"/>
            <person name="Haridas S."/>
            <person name="Hensen N."/>
            <person name="Bonometti L."/>
            <person name="Westerberg I."/>
            <person name="Brannstrom I.O."/>
            <person name="Guillou S."/>
            <person name="Cros-Aarteil S."/>
            <person name="Calhoun S."/>
            <person name="Kuo A."/>
            <person name="Mondo S."/>
            <person name="Pangilinan J."/>
            <person name="Riley R."/>
            <person name="Labutti K."/>
            <person name="Andreopoulos B."/>
            <person name="Lipzen A."/>
            <person name="Chen C."/>
            <person name="Yanf M."/>
            <person name="Daum C."/>
            <person name="Ng V."/>
            <person name="Clum A."/>
            <person name="Steindorff A."/>
            <person name="Ohm R."/>
            <person name="Martin F."/>
            <person name="Silar P."/>
            <person name="Natvig D."/>
            <person name="Lalanne C."/>
            <person name="Gautier V."/>
            <person name="Ament-Velasquez S.L."/>
            <person name="Kruys A."/>
            <person name="Hutchinson M.I."/>
            <person name="Powell A.J."/>
            <person name="Barry K."/>
            <person name="Miller A.N."/>
            <person name="Grigoriev I.V."/>
            <person name="Debuchy R."/>
            <person name="Gladieux P."/>
            <person name="Thoren M.H."/>
            <person name="Johannesson H."/>
        </authorList>
    </citation>
    <scope>NUCLEOTIDE SEQUENCE</scope>
    <source>
        <strain evidence="3">CBS 955.72</strain>
    </source>
</reference>
<evidence type="ECO:0000256" key="1">
    <source>
        <dbReference type="SAM" id="MobiDB-lite"/>
    </source>
</evidence>
<feature type="region of interest" description="Disordered" evidence="1">
    <location>
        <begin position="1"/>
        <end position="35"/>
    </location>
</feature>
<reference evidence="3" key="1">
    <citation type="journal article" date="2023" name="Mol. Phylogenet. Evol.">
        <title>Genome-scale phylogeny and comparative genomics of the fungal order Sordariales.</title>
        <authorList>
            <person name="Hensen N."/>
            <person name="Bonometti L."/>
            <person name="Westerberg I."/>
            <person name="Brannstrom I.O."/>
            <person name="Guillou S."/>
            <person name="Cros-Aarteil S."/>
            <person name="Calhoun S."/>
            <person name="Haridas S."/>
            <person name="Kuo A."/>
            <person name="Mondo S."/>
            <person name="Pangilinan J."/>
            <person name="Riley R."/>
            <person name="LaButti K."/>
            <person name="Andreopoulos B."/>
            <person name="Lipzen A."/>
            <person name="Chen C."/>
            <person name="Yan M."/>
            <person name="Daum C."/>
            <person name="Ng V."/>
            <person name="Clum A."/>
            <person name="Steindorff A."/>
            <person name="Ohm R.A."/>
            <person name="Martin F."/>
            <person name="Silar P."/>
            <person name="Natvig D.O."/>
            <person name="Lalanne C."/>
            <person name="Gautier V."/>
            <person name="Ament-Velasquez S.L."/>
            <person name="Kruys A."/>
            <person name="Hutchinson M.I."/>
            <person name="Powell A.J."/>
            <person name="Barry K."/>
            <person name="Miller A.N."/>
            <person name="Grigoriev I.V."/>
            <person name="Debuchy R."/>
            <person name="Gladieux P."/>
            <person name="Hiltunen Thoren M."/>
            <person name="Johannesson H."/>
        </authorList>
    </citation>
    <scope>NUCLEOTIDE SEQUENCE</scope>
    <source>
        <strain evidence="3">CBS 955.72</strain>
    </source>
</reference>
<keyword evidence="4" id="KW-1185">Reference proteome</keyword>
<name>A0AAJ0HPZ1_9PEZI</name>
<protein>
    <submittedName>
        <fullName evidence="3">Uncharacterized protein</fullName>
    </submittedName>
</protein>
<dbReference type="AlphaFoldDB" id="A0AAJ0HPZ1"/>
<evidence type="ECO:0000313" key="4">
    <source>
        <dbReference type="Proteomes" id="UP001275084"/>
    </source>
</evidence>
<keyword evidence="2" id="KW-1133">Transmembrane helix</keyword>
<evidence type="ECO:0000256" key="2">
    <source>
        <dbReference type="SAM" id="Phobius"/>
    </source>
</evidence>
<evidence type="ECO:0000313" key="3">
    <source>
        <dbReference type="EMBL" id="KAK3359304.1"/>
    </source>
</evidence>
<dbReference type="Proteomes" id="UP001275084">
    <property type="component" value="Unassembled WGS sequence"/>
</dbReference>
<comment type="caution">
    <text evidence="3">The sequence shown here is derived from an EMBL/GenBank/DDBJ whole genome shotgun (WGS) entry which is preliminary data.</text>
</comment>
<gene>
    <name evidence="3" type="ORF">B0T25DRAFT_93837</name>
</gene>
<sequence>MNDDAQSRVRRPLRGLAVAAPRDVGSERPSPDPVPTFVEAIASASGLDLRLRSKRLRKCLSCEPECYEGEAQERKKREKYYTKGSQGLAEGPAVPSTKTQGSRLRRVLEALEAFVVVFDRKSSNNARGERLRIKADRGNSWRWVVNWGSPALRCLSARPRTKAAGNPVECINHLTSTDIITTTTRHPFFLFFFFLSFFFGQLRRLSTESYMHTHQLHRPPIT</sequence>
<proteinExistence type="predicted"/>
<keyword evidence="2" id="KW-0812">Transmembrane</keyword>
<dbReference type="EMBL" id="JAUIQD010000002">
    <property type="protein sequence ID" value="KAK3359304.1"/>
    <property type="molecule type" value="Genomic_DNA"/>
</dbReference>
<keyword evidence="2" id="KW-0472">Membrane</keyword>
<feature type="transmembrane region" description="Helical" evidence="2">
    <location>
        <begin position="186"/>
        <end position="202"/>
    </location>
</feature>
<organism evidence="3 4">
    <name type="scientific">Lasiosphaeria hispida</name>
    <dbReference type="NCBI Taxonomy" id="260671"/>
    <lineage>
        <taxon>Eukaryota</taxon>
        <taxon>Fungi</taxon>
        <taxon>Dikarya</taxon>
        <taxon>Ascomycota</taxon>
        <taxon>Pezizomycotina</taxon>
        <taxon>Sordariomycetes</taxon>
        <taxon>Sordariomycetidae</taxon>
        <taxon>Sordariales</taxon>
        <taxon>Lasiosphaeriaceae</taxon>
        <taxon>Lasiosphaeria</taxon>
    </lineage>
</organism>
<accession>A0AAJ0HPZ1</accession>